<dbReference type="Pfam" id="PF02518">
    <property type="entry name" value="HATPase_c"/>
    <property type="match status" value="1"/>
</dbReference>
<evidence type="ECO:0000256" key="3">
    <source>
        <dbReference type="ARBA" id="ARBA00012438"/>
    </source>
</evidence>
<dbReference type="InterPro" id="IPR003660">
    <property type="entry name" value="HAMP_dom"/>
</dbReference>
<evidence type="ECO:0000256" key="8">
    <source>
        <dbReference type="ARBA" id="ARBA00022741"/>
    </source>
</evidence>
<keyword evidence="10" id="KW-0067">ATP-binding</keyword>
<keyword evidence="18" id="KW-1185">Reference proteome</keyword>
<feature type="transmembrane region" description="Helical" evidence="14">
    <location>
        <begin position="157"/>
        <end position="176"/>
    </location>
</feature>
<dbReference type="GO" id="GO:0005886">
    <property type="term" value="C:plasma membrane"/>
    <property type="evidence" value="ECO:0007669"/>
    <property type="project" value="UniProtKB-SubCell"/>
</dbReference>
<feature type="domain" description="HAMP" evidence="16">
    <location>
        <begin position="177"/>
        <end position="229"/>
    </location>
</feature>
<keyword evidence="5" id="KW-0597">Phosphoprotein</keyword>
<evidence type="ECO:0000256" key="10">
    <source>
        <dbReference type="ARBA" id="ARBA00022840"/>
    </source>
</evidence>
<dbReference type="FunFam" id="3.30.565.10:FF:000006">
    <property type="entry name" value="Sensor histidine kinase WalK"/>
    <property type="match status" value="1"/>
</dbReference>
<comment type="subcellular location">
    <subcellularLocation>
        <location evidence="2">Cell membrane</location>
        <topology evidence="2">Multi-pass membrane protein</topology>
    </subcellularLocation>
</comment>
<protein>
    <recommendedName>
        <fullName evidence="3">histidine kinase</fullName>
        <ecNumber evidence="3">2.7.13.3</ecNumber>
    </recommendedName>
</protein>
<evidence type="ECO:0000256" key="1">
    <source>
        <dbReference type="ARBA" id="ARBA00000085"/>
    </source>
</evidence>
<dbReference type="PANTHER" id="PTHR45528">
    <property type="entry name" value="SENSOR HISTIDINE KINASE CPXA"/>
    <property type="match status" value="1"/>
</dbReference>
<comment type="catalytic activity">
    <reaction evidence="1">
        <text>ATP + protein L-histidine = ADP + protein N-phospho-L-histidine.</text>
        <dbReference type="EC" id="2.7.13.3"/>
    </reaction>
</comment>
<dbReference type="RefSeq" id="WP_154318613.1">
    <property type="nucleotide sequence ID" value="NZ_CAJFZX010000015.1"/>
</dbReference>
<keyword evidence="4" id="KW-1003">Cell membrane</keyword>
<dbReference type="AlphaFoldDB" id="A0A6I2MB85"/>
<dbReference type="SUPFAM" id="SSF47384">
    <property type="entry name" value="Homodimeric domain of signal transducing histidine kinase"/>
    <property type="match status" value="1"/>
</dbReference>
<evidence type="ECO:0000256" key="14">
    <source>
        <dbReference type="SAM" id="Phobius"/>
    </source>
</evidence>
<organism evidence="17 18">
    <name type="scientific">Metabacillus idriensis</name>
    <dbReference type="NCBI Taxonomy" id="324768"/>
    <lineage>
        <taxon>Bacteria</taxon>
        <taxon>Bacillati</taxon>
        <taxon>Bacillota</taxon>
        <taxon>Bacilli</taxon>
        <taxon>Bacillales</taxon>
        <taxon>Bacillaceae</taxon>
        <taxon>Metabacillus</taxon>
    </lineage>
</organism>
<dbReference type="InterPro" id="IPR036097">
    <property type="entry name" value="HisK_dim/P_sf"/>
</dbReference>
<dbReference type="CDD" id="cd00082">
    <property type="entry name" value="HisKA"/>
    <property type="match status" value="1"/>
</dbReference>
<dbReference type="SMART" id="SM00388">
    <property type="entry name" value="HisKA"/>
    <property type="match status" value="1"/>
</dbReference>
<dbReference type="InterPro" id="IPR005467">
    <property type="entry name" value="His_kinase_dom"/>
</dbReference>
<dbReference type="SMART" id="SM00387">
    <property type="entry name" value="HATPase_c"/>
    <property type="match status" value="1"/>
</dbReference>
<gene>
    <name evidence="17" type="ORF">GJU41_11225</name>
</gene>
<name>A0A6I2MB85_9BACI</name>
<evidence type="ECO:0000313" key="18">
    <source>
        <dbReference type="Proteomes" id="UP000441585"/>
    </source>
</evidence>
<dbReference type="InterPro" id="IPR004358">
    <property type="entry name" value="Sig_transdc_His_kin-like_C"/>
</dbReference>
<dbReference type="Gene3D" id="1.10.287.130">
    <property type="match status" value="1"/>
</dbReference>
<dbReference type="SUPFAM" id="SSF158472">
    <property type="entry name" value="HAMP domain-like"/>
    <property type="match status" value="1"/>
</dbReference>
<dbReference type="CDD" id="cd00075">
    <property type="entry name" value="HATPase"/>
    <property type="match status" value="1"/>
</dbReference>
<dbReference type="SMART" id="SM00304">
    <property type="entry name" value="HAMP"/>
    <property type="match status" value="1"/>
</dbReference>
<keyword evidence="7 14" id="KW-0812">Transmembrane</keyword>
<dbReference type="InterPro" id="IPR003661">
    <property type="entry name" value="HisK_dim/P_dom"/>
</dbReference>
<dbReference type="EMBL" id="WKKF01000002">
    <property type="protein sequence ID" value="MRX54542.1"/>
    <property type="molecule type" value="Genomic_DNA"/>
</dbReference>
<feature type="transmembrane region" description="Helical" evidence="14">
    <location>
        <begin position="6"/>
        <end position="28"/>
    </location>
</feature>
<dbReference type="Gene3D" id="6.10.340.10">
    <property type="match status" value="1"/>
</dbReference>
<dbReference type="SUPFAM" id="SSF55874">
    <property type="entry name" value="ATPase domain of HSP90 chaperone/DNA topoisomerase II/histidine kinase"/>
    <property type="match status" value="1"/>
</dbReference>
<keyword evidence="8" id="KW-0547">Nucleotide-binding</keyword>
<dbReference type="PROSITE" id="PS50885">
    <property type="entry name" value="HAMP"/>
    <property type="match status" value="1"/>
</dbReference>
<dbReference type="GO" id="GO:0005524">
    <property type="term" value="F:ATP binding"/>
    <property type="evidence" value="ECO:0007669"/>
    <property type="project" value="UniProtKB-KW"/>
</dbReference>
<evidence type="ECO:0000256" key="13">
    <source>
        <dbReference type="ARBA" id="ARBA00023136"/>
    </source>
</evidence>
<keyword evidence="11 14" id="KW-1133">Transmembrane helix</keyword>
<dbReference type="EC" id="2.7.13.3" evidence="3"/>
<reference evidence="17 18" key="1">
    <citation type="submission" date="2019-11" db="EMBL/GenBank/DDBJ databases">
        <title>Bacillus idriensis genome.</title>
        <authorList>
            <person name="Konopka E.N."/>
            <person name="Newman J.D."/>
        </authorList>
    </citation>
    <scope>NUCLEOTIDE SEQUENCE [LARGE SCALE GENOMIC DNA]</scope>
    <source>
        <strain evidence="17 18">DSM 19097</strain>
    </source>
</reference>
<keyword evidence="12" id="KW-0902">Two-component regulatory system</keyword>
<evidence type="ECO:0000256" key="2">
    <source>
        <dbReference type="ARBA" id="ARBA00004651"/>
    </source>
</evidence>
<dbReference type="Pfam" id="PF00512">
    <property type="entry name" value="HisKA"/>
    <property type="match status" value="1"/>
</dbReference>
<keyword evidence="13 14" id="KW-0472">Membrane</keyword>
<proteinExistence type="predicted"/>
<dbReference type="PROSITE" id="PS50109">
    <property type="entry name" value="HIS_KIN"/>
    <property type="match status" value="1"/>
</dbReference>
<comment type="caution">
    <text evidence="17">The sequence shown here is derived from an EMBL/GenBank/DDBJ whole genome shotgun (WGS) entry which is preliminary data.</text>
</comment>
<dbReference type="PRINTS" id="PR00344">
    <property type="entry name" value="BCTRLSENSOR"/>
</dbReference>
<evidence type="ECO:0000259" key="15">
    <source>
        <dbReference type="PROSITE" id="PS50109"/>
    </source>
</evidence>
<evidence type="ECO:0000256" key="6">
    <source>
        <dbReference type="ARBA" id="ARBA00022679"/>
    </source>
</evidence>
<dbReference type="InterPro" id="IPR050398">
    <property type="entry name" value="HssS/ArlS-like"/>
</dbReference>
<sequence length="453" mass="51295">MNKLAIKIGLLFFTIILIVETCLFLFLYRSLVNSRVNEEVAALQTRGNSHRDVLNKHNDETTMEHVVLMESEADTDVVLTNEDGEILHSSKEIHPFMHKAVIARGDEEKDALSNWQDNPFIWSVSPIEKNGEITGFVYMFKGTESLQSMIARLNDHFIFIGTVSVILTIIAVVFLSKIVTKPLLSMQHATERLSEGDFSVKLHMQRNDELGELGHSIQKLADDLSHLKKERNEFLASIAHELRTPLTYIKGYADVAQRPGLSSADQGKYLAIIREQTEHLSKLVSELFELAKLDHHSFQIEKEKLDLGSFIKKTIEKMNPILMNEKRKVNFLLPDYSVQHLIDPARFEQVLLNIMDNAIHYSEKETSIKVKLLDHEGKIEIVISDQGIGIPEEDLPYVFDRLYRVDKSRSRHSGGTGLGLAIVKEIVEAEGGTVRAESTLGSGTSIYICFRKD</sequence>
<dbReference type="Pfam" id="PF00672">
    <property type="entry name" value="HAMP"/>
    <property type="match status" value="1"/>
</dbReference>
<keyword evidence="9" id="KW-0418">Kinase</keyword>
<dbReference type="InterPro" id="IPR036890">
    <property type="entry name" value="HATPase_C_sf"/>
</dbReference>
<evidence type="ECO:0000256" key="4">
    <source>
        <dbReference type="ARBA" id="ARBA00022475"/>
    </source>
</evidence>
<dbReference type="PANTHER" id="PTHR45528:SF1">
    <property type="entry name" value="SENSOR HISTIDINE KINASE CPXA"/>
    <property type="match status" value="1"/>
</dbReference>
<evidence type="ECO:0000313" key="17">
    <source>
        <dbReference type="EMBL" id="MRX54542.1"/>
    </source>
</evidence>
<evidence type="ECO:0000256" key="9">
    <source>
        <dbReference type="ARBA" id="ARBA00022777"/>
    </source>
</evidence>
<evidence type="ECO:0000256" key="5">
    <source>
        <dbReference type="ARBA" id="ARBA00022553"/>
    </source>
</evidence>
<dbReference type="Gene3D" id="3.30.565.10">
    <property type="entry name" value="Histidine kinase-like ATPase, C-terminal domain"/>
    <property type="match status" value="1"/>
</dbReference>
<dbReference type="Proteomes" id="UP000441585">
    <property type="component" value="Unassembled WGS sequence"/>
</dbReference>
<evidence type="ECO:0000256" key="12">
    <source>
        <dbReference type="ARBA" id="ARBA00023012"/>
    </source>
</evidence>
<keyword evidence="6" id="KW-0808">Transferase</keyword>
<evidence type="ECO:0000256" key="11">
    <source>
        <dbReference type="ARBA" id="ARBA00022989"/>
    </source>
</evidence>
<dbReference type="CDD" id="cd06225">
    <property type="entry name" value="HAMP"/>
    <property type="match status" value="1"/>
</dbReference>
<dbReference type="InterPro" id="IPR003594">
    <property type="entry name" value="HATPase_dom"/>
</dbReference>
<evidence type="ECO:0000259" key="16">
    <source>
        <dbReference type="PROSITE" id="PS50885"/>
    </source>
</evidence>
<feature type="domain" description="Histidine kinase" evidence="15">
    <location>
        <begin position="237"/>
        <end position="453"/>
    </location>
</feature>
<dbReference type="GO" id="GO:0000155">
    <property type="term" value="F:phosphorelay sensor kinase activity"/>
    <property type="evidence" value="ECO:0007669"/>
    <property type="project" value="InterPro"/>
</dbReference>
<evidence type="ECO:0000256" key="7">
    <source>
        <dbReference type="ARBA" id="ARBA00022692"/>
    </source>
</evidence>
<accession>A0A6I2MB85</accession>
<dbReference type="FunFam" id="1.10.287.130:FF:000001">
    <property type="entry name" value="Two-component sensor histidine kinase"/>
    <property type="match status" value="1"/>
</dbReference>